<keyword evidence="4" id="KW-1185">Reference proteome</keyword>
<gene>
    <name evidence="3" type="ORF">A4X09_0g1708</name>
</gene>
<dbReference type="GO" id="GO:0003723">
    <property type="term" value="F:RNA binding"/>
    <property type="evidence" value="ECO:0007669"/>
    <property type="project" value="TreeGrafter"/>
</dbReference>
<feature type="region of interest" description="Disordered" evidence="2">
    <location>
        <begin position="171"/>
        <end position="269"/>
    </location>
</feature>
<comment type="caution">
    <text evidence="3">The sequence shown here is derived from an EMBL/GenBank/DDBJ whole genome shotgun (WGS) entry which is preliminary data.</text>
</comment>
<evidence type="ECO:0008006" key="5">
    <source>
        <dbReference type="Google" id="ProtNLM"/>
    </source>
</evidence>
<dbReference type="GO" id="GO:0005684">
    <property type="term" value="C:U2-type spliceosomal complex"/>
    <property type="evidence" value="ECO:0007669"/>
    <property type="project" value="TreeGrafter"/>
</dbReference>
<dbReference type="Pfam" id="PF09736">
    <property type="entry name" value="Bud13"/>
    <property type="match status" value="1"/>
</dbReference>
<dbReference type="PANTHER" id="PTHR31809:SF0">
    <property type="entry name" value="BUD13 HOMOLOG"/>
    <property type="match status" value="1"/>
</dbReference>
<evidence type="ECO:0000313" key="4">
    <source>
        <dbReference type="Proteomes" id="UP000078113"/>
    </source>
</evidence>
<evidence type="ECO:0000256" key="2">
    <source>
        <dbReference type="SAM" id="MobiDB-lite"/>
    </source>
</evidence>
<name>A0A8X7NEQ9_9BASI</name>
<protein>
    <recommendedName>
        <fullName evidence="5">Pre-mRNA-splicing factor CWC26</fullName>
    </recommendedName>
</protein>
<comment type="similarity">
    <text evidence="1">Belongs to the CWC26 family.</text>
</comment>
<dbReference type="InterPro" id="IPR051112">
    <property type="entry name" value="CWC26_splicing_factor"/>
</dbReference>
<sequence length="305" mass="34369">MPDPALQAYLASKYLSGPKADAILARVDGDDQLKKKKKKKRKHDDLLASSSSGSGLKLRDEDEVRGGAGGNHDDDEDAMEAQVVEGPKQSKFNRSAFIRVKKEGEEDDENGGDEMALDERPQIASTTADIKPVMPPPPVDENDLQFQTVYRDASGRKIDLKAEEEARKAAEVAKRRKDEERKTWGMGIKQKEDQQVARQRLREEATTSFARHADDKKMNDTLRAVERSDDPALAFLTKKRTSTTSGPAKPRYKGPTPPPNRFGIQPGYRWDGVDRSTGFERMYFQKLNERKRRDASSRAYDQDDL</sequence>
<feature type="compositionally biased region" description="Basic and acidic residues" evidence="2">
    <location>
        <begin position="171"/>
        <end position="230"/>
    </location>
</feature>
<accession>A0A8X7NEQ9</accession>
<dbReference type="PANTHER" id="PTHR31809">
    <property type="entry name" value="BUD13 HOMOLOG"/>
    <property type="match status" value="1"/>
</dbReference>
<dbReference type="GO" id="GO:0070274">
    <property type="term" value="C:RES complex"/>
    <property type="evidence" value="ECO:0007669"/>
    <property type="project" value="TreeGrafter"/>
</dbReference>
<evidence type="ECO:0000256" key="1">
    <source>
        <dbReference type="ARBA" id="ARBA00011069"/>
    </source>
</evidence>
<dbReference type="InterPro" id="IPR018609">
    <property type="entry name" value="Bud13"/>
</dbReference>
<dbReference type="Proteomes" id="UP000078113">
    <property type="component" value="Unassembled WGS sequence"/>
</dbReference>
<feature type="compositionally biased region" description="Acidic residues" evidence="2">
    <location>
        <begin position="105"/>
        <end position="116"/>
    </location>
</feature>
<evidence type="ECO:0000313" key="3">
    <source>
        <dbReference type="EMBL" id="KAE8270621.1"/>
    </source>
</evidence>
<dbReference type="GO" id="GO:0000398">
    <property type="term" value="P:mRNA splicing, via spliceosome"/>
    <property type="evidence" value="ECO:0007669"/>
    <property type="project" value="TreeGrafter"/>
</dbReference>
<reference evidence="3" key="1">
    <citation type="submission" date="2016-04" db="EMBL/GenBank/DDBJ databases">
        <authorList>
            <person name="Nguyen H.D."/>
            <person name="Samba Siva P."/>
            <person name="Cullis J."/>
            <person name="Levesque C.A."/>
            <person name="Hambleton S."/>
        </authorList>
    </citation>
    <scope>NUCLEOTIDE SEQUENCE</scope>
    <source>
        <strain evidence="3">DAOMC 236422</strain>
    </source>
</reference>
<feature type="region of interest" description="Disordered" evidence="2">
    <location>
        <begin position="27"/>
        <end position="122"/>
    </location>
</feature>
<dbReference type="AlphaFoldDB" id="A0A8X7NEQ9"/>
<organism evidence="3 4">
    <name type="scientific">Tilletia walkeri</name>
    <dbReference type="NCBI Taxonomy" id="117179"/>
    <lineage>
        <taxon>Eukaryota</taxon>
        <taxon>Fungi</taxon>
        <taxon>Dikarya</taxon>
        <taxon>Basidiomycota</taxon>
        <taxon>Ustilaginomycotina</taxon>
        <taxon>Exobasidiomycetes</taxon>
        <taxon>Tilletiales</taxon>
        <taxon>Tilletiaceae</taxon>
        <taxon>Tilletia</taxon>
    </lineage>
</organism>
<reference evidence="3" key="2">
    <citation type="journal article" date="2019" name="IMA Fungus">
        <title>Genome sequencing and comparison of five Tilletia species to identify candidate genes for the detection of regulated species infecting wheat.</title>
        <authorList>
            <person name="Nguyen H.D.T."/>
            <person name="Sultana T."/>
            <person name="Kesanakurti P."/>
            <person name="Hambleton S."/>
        </authorList>
    </citation>
    <scope>NUCLEOTIDE SEQUENCE</scope>
    <source>
        <strain evidence="3">DAOMC 236422</strain>
    </source>
</reference>
<proteinExistence type="inferred from homology"/>
<dbReference type="EMBL" id="LWDG02000043">
    <property type="protein sequence ID" value="KAE8270621.1"/>
    <property type="molecule type" value="Genomic_DNA"/>
</dbReference>